<dbReference type="InterPro" id="IPR004088">
    <property type="entry name" value="KH_dom_type_1"/>
</dbReference>
<dbReference type="CDD" id="cd22455">
    <property type="entry name" value="KH-I_Rnc1_rpt1"/>
    <property type="match status" value="1"/>
</dbReference>
<protein>
    <recommendedName>
        <fullName evidence="4">K Homology domain-containing protein</fullName>
    </recommendedName>
</protein>
<dbReference type="Pfam" id="PF00013">
    <property type="entry name" value="KH_1"/>
    <property type="match status" value="3"/>
</dbReference>
<dbReference type="Gene3D" id="3.30.1370.10">
    <property type="entry name" value="K Homology domain, type 1"/>
    <property type="match status" value="3"/>
</dbReference>
<gene>
    <name evidence="5" type="ORF">CANCADRAFT_49013</name>
</gene>
<dbReference type="SUPFAM" id="SSF54791">
    <property type="entry name" value="Eukaryotic type KH-domain (KH-domain type I)"/>
    <property type="match status" value="3"/>
</dbReference>
<feature type="compositionally biased region" description="Low complexity" evidence="3">
    <location>
        <begin position="222"/>
        <end position="245"/>
    </location>
</feature>
<dbReference type="PANTHER" id="PTHR10288">
    <property type="entry name" value="KH DOMAIN CONTAINING RNA BINDING PROTEIN"/>
    <property type="match status" value="1"/>
</dbReference>
<feature type="domain" description="K Homology" evidence="4">
    <location>
        <begin position="252"/>
        <end position="323"/>
    </location>
</feature>
<evidence type="ECO:0000313" key="6">
    <source>
        <dbReference type="Proteomes" id="UP000095023"/>
    </source>
</evidence>
<evidence type="ECO:0000256" key="1">
    <source>
        <dbReference type="ARBA" id="ARBA00022737"/>
    </source>
</evidence>
<dbReference type="GO" id="GO:0035925">
    <property type="term" value="F:mRNA 3'-UTR AU-rich region binding"/>
    <property type="evidence" value="ECO:0007669"/>
    <property type="project" value="EnsemblFungi"/>
</dbReference>
<feature type="domain" description="K Homology" evidence="4">
    <location>
        <begin position="45"/>
        <end position="115"/>
    </location>
</feature>
<dbReference type="InterPro" id="IPR036612">
    <property type="entry name" value="KH_dom_type_1_sf"/>
</dbReference>
<dbReference type="CDD" id="cd22456">
    <property type="entry name" value="KH-I_Rnc1_rpt2"/>
    <property type="match status" value="1"/>
</dbReference>
<dbReference type="OrthoDB" id="442947at2759"/>
<keyword evidence="6" id="KW-1185">Reference proteome</keyword>
<keyword evidence="2" id="KW-0694">RNA-binding</keyword>
<dbReference type="SMART" id="SM00322">
    <property type="entry name" value="KH"/>
    <property type="match status" value="3"/>
</dbReference>
<keyword evidence="1" id="KW-0677">Repeat</keyword>
<evidence type="ECO:0000259" key="4">
    <source>
        <dbReference type="SMART" id="SM00322"/>
    </source>
</evidence>
<dbReference type="EMBL" id="KV453841">
    <property type="protein sequence ID" value="ODV92770.1"/>
    <property type="molecule type" value="Genomic_DNA"/>
</dbReference>
<organism evidence="5 6">
    <name type="scientific">Tortispora caseinolytica NRRL Y-17796</name>
    <dbReference type="NCBI Taxonomy" id="767744"/>
    <lineage>
        <taxon>Eukaryota</taxon>
        <taxon>Fungi</taxon>
        <taxon>Dikarya</taxon>
        <taxon>Ascomycota</taxon>
        <taxon>Saccharomycotina</taxon>
        <taxon>Trigonopsidomycetes</taxon>
        <taxon>Trigonopsidales</taxon>
        <taxon>Trigonopsidaceae</taxon>
        <taxon>Tortispora</taxon>
    </lineage>
</organism>
<dbReference type="Proteomes" id="UP000095023">
    <property type="component" value="Unassembled WGS sequence"/>
</dbReference>
<feature type="region of interest" description="Disordered" evidence="3">
    <location>
        <begin position="214"/>
        <end position="259"/>
    </location>
</feature>
<dbReference type="InterPro" id="IPR004087">
    <property type="entry name" value="KH_dom"/>
</dbReference>
<dbReference type="PROSITE" id="PS50084">
    <property type="entry name" value="KH_TYPE_1"/>
    <property type="match status" value="3"/>
</dbReference>
<dbReference type="GO" id="GO:0070935">
    <property type="term" value="P:3'-UTR-mediated mRNA stabilization"/>
    <property type="evidence" value="ECO:0007669"/>
    <property type="project" value="EnsemblFungi"/>
</dbReference>
<feature type="compositionally biased region" description="Low complexity" evidence="3">
    <location>
        <begin position="333"/>
        <end position="352"/>
    </location>
</feature>
<evidence type="ECO:0000256" key="2">
    <source>
        <dbReference type="PROSITE-ProRule" id="PRU00117"/>
    </source>
</evidence>
<name>A0A1E4TLY2_9ASCO</name>
<accession>A0A1E4TLY2</accession>
<proteinExistence type="predicted"/>
<evidence type="ECO:0000313" key="5">
    <source>
        <dbReference type="EMBL" id="ODV92770.1"/>
    </source>
</evidence>
<feature type="region of interest" description="Disordered" evidence="3">
    <location>
        <begin position="1"/>
        <end position="35"/>
    </location>
</feature>
<dbReference type="GO" id="GO:1903138">
    <property type="term" value="P:negative regulation of cell integrity MAPK cascade"/>
    <property type="evidence" value="ECO:0007669"/>
    <property type="project" value="EnsemblFungi"/>
</dbReference>
<reference evidence="6" key="1">
    <citation type="submission" date="2016-02" db="EMBL/GenBank/DDBJ databases">
        <title>Comparative genomics of biotechnologically important yeasts.</title>
        <authorList>
            <consortium name="DOE Joint Genome Institute"/>
            <person name="Riley R."/>
            <person name="Haridas S."/>
            <person name="Wolfe K.H."/>
            <person name="Lopes M.R."/>
            <person name="Hittinger C.T."/>
            <person name="Goker M."/>
            <person name="Salamov A."/>
            <person name="Wisecaver J."/>
            <person name="Long T.M."/>
            <person name="Aerts A.L."/>
            <person name="Barry K."/>
            <person name="Choi C."/>
            <person name="Clum A."/>
            <person name="Coughlan A.Y."/>
            <person name="Deshpande S."/>
            <person name="Douglass A.P."/>
            <person name="Hanson S.J."/>
            <person name="Klenk H.-P."/>
            <person name="Labutti K."/>
            <person name="Lapidus A."/>
            <person name="Lindquist E."/>
            <person name="Lipzen A."/>
            <person name="Meier-Kolthoff J.P."/>
            <person name="Ohm R.A."/>
            <person name="Otillar R.P."/>
            <person name="Pangilinan J."/>
            <person name="Peng Y."/>
            <person name="Rokas A."/>
            <person name="Rosa C.A."/>
            <person name="Scheuner C."/>
            <person name="Sibirny A.A."/>
            <person name="Slot J.C."/>
            <person name="Stielow J.B."/>
            <person name="Sun H."/>
            <person name="Kurtzman C.P."/>
            <person name="Blackwell M."/>
            <person name="Jeffries T.W."/>
            <person name="Grigoriev I.V."/>
        </authorList>
    </citation>
    <scope>NUCLEOTIDE SEQUENCE [LARGE SCALE GENOMIC DNA]</scope>
    <source>
        <strain evidence="6">NRRL Y-17796</strain>
    </source>
</reference>
<sequence>MALSPFPSSPAVGQRTLRTTSSIAPPLPSAVSTDPDFTADQYQQVQLTLRAVVSSKEAGVIIGKAGRTVASLRDATGVKAGVSKPIPGVHDRILTVSGHINAIAEAYAMIADFLINASPSDYSSLSTPGTATIRLLISHNQMGTIIGRQGAKIKSIQESCKVRMTASKEMLDQSTERVVEVQGATDGMRAAIWEIAKCLVDDWQHAAGTVFYQPGTRSSKVSSSANGATASSSSAANRNSPNGSSDAEEEPELETQNISIPDSMVGCLIGRGGSKIQTIRRLSNARISIPRHPQDDSGNRVFSIVGTGSAIDKAIYLLYEQLEIERLRRQEEQQQQQSAQQQPQQAETTDSS</sequence>
<feature type="region of interest" description="Disordered" evidence="3">
    <location>
        <begin position="329"/>
        <end position="352"/>
    </location>
</feature>
<evidence type="ECO:0000256" key="3">
    <source>
        <dbReference type="SAM" id="MobiDB-lite"/>
    </source>
</evidence>
<feature type="domain" description="K Homology" evidence="4">
    <location>
        <begin position="129"/>
        <end position="200"/>
    </location>
</feature>
<dbReference type="GO" id="GO:1903753">
    <property type="term" value="P:negative regulation of p38MAPK cascade"/>
    <property type="evidence" value="ECO:0007669"/>
    <property type="project" value="EnsemblFungi"/>
</dbReference>
<dbReference type="AlphaFoldDB" id="A0A1E4TLY2"/>